<dbReference type="Proteomes" id="UP000316508">
    <property type="component" value="Unassembled WGS sequence"/>
</dbReference>
<dbReference type="InterPro" id="IPR000408">
    <property type="entry name" value="Reg_chr_condens"/>
</dbReference>
<dbReference type="PROSITE" id="PS50012">
    <property type="entry name" value="RCC1_3"/>
    <property type="match status" value="2"/>
</dbReference>
<dbReference type="Pfam" id="PF00415">
    <property type="entry name" value="RCC1"/>
    <property type="match status" value="2"/>
</dbReference>
<gene>
    <name evidence="2" type="ORF">FPK30_04140</name>
</gene>
<evidence type="ECO:0000313" key="2">
    <source>
        <dbReference type="EMBL" id="TSJ83546.1"/>
    </source>
</evidence>
<sequence>MEPISATPSRVVMPSGVHFTRFAAGSYFVLAAGSDGNTYSWGYNDCGQLGRTTSGKSDYLPTKMDAPTGITLTQPKAGRNHSLAIGSDGNTYSWGSNDQGILGRDISGNQDSHPGKVIFPGVGIPKLVQFGNTSGIYPTDNNDGTWKVTTPPYTPGPVTVTINWTLNGVKQLPDTSNTYLYTSISVLPRAGGAGIFLPLAVGLLIITATMAARRLRKAKSLNQ</sequence>
<dbReference type="PANTHER" id="PTHR45982">
    <property type="entry name" value="REGULATOR OF CHROMOSOME CONDENSATION"/>
    <property type="match status" value="1"/>
</dbReference>
<evidence type="ECO:0000256" key="1">
    <source>
        <dbReference type="SAM" id="Phobius"/>
    </source>
</evidence>
<keyword evidence="3" id="KW-1185">Reference proteome</keyword>
<keyword evidence="1" id="KW-0472">Membrane</keyword>
<dbReference type="EMBL" id="VMHK01000002">
    <property type="protein sequence ID" value="TSJ83546.1"/>
    <property type="molecule type" value="Genomic_DNA"/>
</dbReference>
<evidence type="ECO:0000313" key="3">
    <source>
        <dbReference type="Proteomes" id="UP000316508"/>
    </source>
</evidence>
<evidence type="ECO:0008006" key="4">
    <source>
        <dbReference type="Google" id="ProtNLM"/>
    </source>
</evidence>
<keyword evidence="1" id="KW-1133">Transmembrane helix</keyword>
<dbReference type="InterPro" id="IPR009091">
    <property type="entry name" value="RCC1/BLIP-II"/>
</dbReference>
<dbReference type="InterPro" id="IPR051553">
    <property type="entry name" value="Ran_GTPase-activating"/>
</dbReference>
<protein>
    <recommendedName>
        <fullName evidence="4">Regulator of chromosome condensation, RCC1</fullName>
    </recommendedName>
</protein>
<dbReference type="AlphaFoldDB" id="A0A556R3T5"/>
<proteinExistence type="predicted"/>
<feature type="transmembrane region" description="Helical" evidence="1">
    <location>
        <begin position="190"/>
        <end position="212"/>
    </location>
</feature>
<reference evidence="2 3" key="1">
    <citation type="submission" date="2019-07" db="EMBL/GenBank/DDBJ databases">
        <title>Bifidobacterium asteroides genomes.</title>
        <authorList>
            <person name="Zheng H."/>
        </authorList>
    </citation>
    <scope>NUCLEOTIDE SEQUENCE [LARGE SCALE GENOMIC DNA]</scope>
    <source>
        <strain evidence="2 3">W8102</strain>
    </source>
</reference>
<dbReference type="PANTHER" id="PTHR45982:SF1">
    <property type="entry name" value="REGULATOR OF CHROMOSOME CONDENSATION"/>
    <property type="match status" value="1"/>
</dbReference>
<dbReference type="SUPFAM" id="SSF50985">
    <property type="entry name" value="RCC1/BLIP-II"/>
    <property type="match status" value="1"/>
</dbReference>
<accession>A0A556R3T5</accession>
<dbReference type="Gene3D" id="2.130.10.30">
    <property type="entry name" value="Regulator of chromosome condensation 1/beta-lactamase-inhibitor protein II"/>
    <property type="match status" value="1"/>
</dbReference>
<dbReference type="PRINTS" id="PR00633">
    <property type="entry name" value="RCCNDNSATION"/>
</dbReference>
<name>A0A556R3T5_9BIFI</name>
<keyword evidence="1" id="KW-0812">Transmembrane</keyword>
<organism evidence="2 3">
    <name type="scientific">Bifidobacterium apousia</name>
    <dbReference type="NCBI Taxonomy" id="2750996"/>
    <lineage>
        <taxon>Bacteria</taxon>
        <taxon>Bacillati</taxon>
        <taxon>Actinomycetota</taxon>
        <taxon>Actinomycetes</taxon>
        <taxon>Bifidobacteriales</taxon>
        <taxon>Bifidobacteriaceae</taxon>
        <taxon>Bifidobacterium</taxon>
    </lineage>
</organism>
<comment type="caution">
    <text evidence="2">The sequence shown here is derived from an EMBL/GenBank/DDBJ whole genome shotgun (WGS) entry which is preliminary data.</text>
</comment>